<sequence length="207" mass="23224">MLTRTVKISNVTNLSDARYCAGMGVEMLGFSIDQDSPNYISPKKFEEICSWLAGVQLVAESSQSDPEQLLKSLAEYPVHYVQVETPGLLTYLQSELNLPLILRVSVDTYDANDIYSILSRYGDEVAYFLLESDANLELTEDWIEVLSKLAKEYPILIGFGLDDEVTVNKLTDTFPEIGIALRGSEEIRPGYKDFGSMMDILEALEEE</sequence>
<dbReference type="STRING" id="408657.SAMN04487995_1228"/>
<dbReference type="Gene3D" id="3.20.20.70">
    <property type="entry name" value="Aldolase class I"/>
    <property type="match status" value="1"/>
</dbReference>
<dbReference type="EMBL" id="FNXY01000002">
    <property type="protein sequence ID" value="SEI53815.1"/>
    <property type="molecule type" value="Genomic_DNA"/>
</dbReference>
<dbReference type="Proteomes" id="UP000199532">
    <property type="component" value="Unassembled WGS sequence"/>
</dbReference>
<dbReference type="InterPro" id="IPR011060">
    <property type="entry name" value="RibuloseP-bd_barrel"/>
</dbReference>
<evidence type="ECO:0000313" key="2">
    <source>
        <dbReference type="Proteomes" id="UP000199532"/>
    </source>
</evidence>
<dbReference type="SUPFAM" id="SSF51366">
    <property type="entry name" value="Ribulose-phoshate binding barrel"/>
    <property type="match status" value="1"/>
</dbReference>
<evidence type="ECO:0000313" key="1">
    <source>
        <dbReference type="EMBL" id="SEI53815.1"/>
    </source>
</evidence>
<dbReference type="InterPro" id="IPR013785">
    <property type="entry name" value="Aldolase_TIM"/>
</dbReference>
<organism evidence="1 2">
    <name type="scientific">Dyadobacter koreensis</name>
    <dbReference type="NCBI Taxonomy" id="408657"/>
    <lineage>
        <taxon>Bacteria</taxon>
        <taxon>Pseudomonadati</taxon>
        <taxon>Bacteroidota</taxon>
        <taxon>Cytophagia</taxon>
        <taxon>Cytophagales</taxon>
        <taxon>Spirosomataceae</taxon>
        <taxon>Dyadobacter</taxon>
    </lineage>
</organism>
<dbReference type="GO" id="GO:0016853">
    <property type="term" value="F:isomerase activity"/>
    <property type="evidence" value="ECO:0007669"/>
    <property type="project" value="UniProtKB-KW"/>
</dbReference>
<reference evidence="1 2" key="1">
    <citation type="submission" date="2016-10" db="EMBL/GenBank/DDBJ databases">
        <authorList>
            <person name="de Groot N.N."/>
        </authorList>
    </citation>
    <scope>NUCLEOTIDE SEQUENCE [LARGE SCALE GENOMIC DNA]</scope>
    <source>
        <strain evidence="1 2">DSM 19938</strain>
    </source>
</reference>
<accession>A0A1H6RQF7</accession>
<gene>
    <name evidence="1" type="ORF">SAMN04487995_1228</name>
</gene>
<dbReference type="AlphaFoldDB" id="A0A1H6RQF7"/>
<keyword evidence="1" id="KW-0413">Isomerase</keyword>
<proteinExistence type="predicted"/>
<dbReference type="OrthoDB" id="941905at2"/>
<keyword evidence="2" id="KW-1185">Reference proteome</keyword>
<name>A0A1H6RQF7_9BACT</name>
<dbReference type="RefSeq" id="WP_090333389.1">
    <property type="nucleotide sequence ID" value="NZ_FNXY01000002.1"/>
</dbReference>
<protein>
    <submittedName>
        <fullName evidence="1">Phosphoribosylanthranilate isomerase</fullName>
    </submittedName>
</protein>